<evidence type="ECO:0000313" key="9">
    <source>
        <dbReference type="EMBL" id="ABS69958.1"/>
    </source>
</evidence>
<dbReference type="KEGG" id="xau:Xaut_4739"/>
<evidence type="ECO:0000256" key="6">
    <source>
        <dbReference type="ARBA" id="ARBA00023004"/>
    </source>
</evidence>
<feature type="domain" description="Intradiol ring-cleavage dioxygenases" evidence="7">
    <location>
        <begin position="139"/>
        <end position="280"/>
    </location>
</feature>
<dbReference type="SUPFAM" id="SSF49482">
    <property type="entry name" value="Aromatic compound dioxygenase"/>
    <property type="match status" value="1"/>
</dbReference>
<evidence type="ECO:0000256" key="4">
    <source>
        <dbReference type="ARBA" id="ARBA00022964"/>
    </source>
</evidence>
<evidence type="ECO:0000259" key="8">
    <source>
        <dbReference type="Pfam" id="PF04444"/>
    </source>
</evidence>
<dbReference type="Pfam" id="PF04444">
    <property type="entry name" value="Dioxygenase_N"/>
    <property type="match status" value="1"/>
</dbReference>
<proteinExistence type="inferred from homology"/>
<evidence type="ECO:0000313" key="10">
    <source>
        <dbReference type="Proteomes" id="UP000002417"/>
    </source>
</evidence>
<dbReference type="STRING" id="78245.Xaut_4739"/>
<dbReference type="Gene3D" id="2.60.130.10">
    <property type="entry name" value="Aromatic compound dioxygenase"/>
    <property type="match status" value="1"/>
</dbReference>
<dbReference type="PANTHER" id="PTHR33711">
    <property type="entry name" value="DIOXYGENASE, PUTATIVE (AFU_ORTHOLOGUE AFUA_2G02910)-RELATED"/>
    <property type="match status" value="1"/>
</dbReference>
<evidence type="ECO:0000256" key="3">
    <source>
        <dbReference type="ARBA" id="ARBA00022723"/>
    </source>
</evidence>
<dbReference type="Pfam" id="PF00775">
    <property type="entry name" value="Dioxygenase_C"/>
    <property type="match status" value="1"/>
</dbReference>
<feature type="domain" description="Catechol dioxygenase N-terminal" evidence="8">
    <location>
        <begin position="38"/>
        <end position="107"/>
    </location>
</feature>
<dbReference type="InterPro" id="IPR000627">
    <property type="entry name" value="Intradiol_dOase_C"/>
</dbReference>
<keyword evidence="6" id="KW-0408">Iron</keyword>
<comment type="similarity">
    <text evidence="2">Belongs to the intradiol ring-cleavage dioxygenase family.</text>
</comment>
<evidence type="ECO:0000259" key="7">
    <source>
        <dbReference type="Pfam" id="PF00775"/>
    </source>
</evidence>
<dbReference type="PhylomeDB" id="A7IPL2"/>
<dbReference type="EMBL" id="CP000781">
    <property type="protein sequence ID" value="ABS69958.1"/>
    <property type="molecule type" value="Genomic_DNA"/>
</dbReference>
<dbReference type="InterPro" id="IPR007535">
    <property type="entry name" value="Catechol_dOase_N"/>
</dbReference>
<keyword evidence="3" id="KW-0479">Metal-binding</keyword>
<dbReference type="AlphaFoldDB" id="A7IPL2"/>
<dbReference type="InterPro" id="IPR015889">
    <property type="entry name" value="Intradiol_dOase_core"/>
</dbReference>
<evidence type="ECO:0000256" key="1">
    <source>
        <dbReference type="ARBA" id="ARBA00001965"/>
    </source>
</evidence>
<dbReference type="eggNOG" id="COG3485">
    <property type="taxonomic scope" value="Bacteria"/>
</dbReference>
<keyword evidence="4 9" id="KW-0223">Dioxygenase</keyword>
<reference evidence="9 10" key="1">
    <citation type="submission" date="2007-07" db="EMBL/GenBank/DDBJ databases">
        <title>Complete sequence of chromosome of Xanthobacter autotrophicus Py2.</title>
        <authorList>
            <consortium name="US DOE Joint Genome Institute"/>
            <person name="Copeland A."/>
            <person name="Lucas S."/>
            <person name="Lapidus A."/>
            <person name="Barry K."/>
            <person name="Glavina del Rio T."/>
            <person name="Hammon N."/>
            <person name="Israni S."/>
            <person name="Dalin E."/>
            <person name="Tice H."/>
            <person name="Pitluck S."/>
            <person name="Sims D."/>
            <person name="Brettin T."/>
            <person name="Bruce D."/>
            <person name="Detter J.C."/>
            <person name="Han C."/>
            <person name="Tapia R."/>
            <person name="Brainard J."/>
            <person name="Schmutz J."/>
            <person name="Larimer F."/>
            <person name="Land M."/>
            <person name="Hauser L."/>
            <person name="Kyrpides N."/>
            <person name="Kim E."/>
            <person name="Ensigns S.A."/>
            <person name="Richardson P."/>
        </authorList>
    </citation>
    <scope>NUCLEOTIDE SEQUENCE [LARGE SCALE GENOMIC DNA]</scope>
    <source>
        <strain evidence="10">ATCC BAA-1158 / Py2</strain>
    </source>
</reference>
<evidence type="ECO:0000256" key="5">
    <source>
        <dbReference type="ARBA" id="ARBA00023002"/>
    </source>
</evidence>
<dbReference type="PANTHER" id="PTHR33711:SF7">
    <property type="entry name" value="INTRADIOL RING-CLEAVAGE DIOXYGENASES DOMAIN-CONTAINING PROTEIN-RELATED"/>
    <property type="match status" value="1"/>
</dbReference>
<dbReference type="HOGENOM" id="CLU_046727_1_1_5"/>
<organism evidence="9 10">
    <name type="scientific">Xanthobacter autotrophicus (strain ATCC BAA-1158 / Py2)</name>
    <dbReference type="NCBI Taxonomy" id="78245"/>
    <lineage>
        <taxon>Bacteria</taxon>
        <taxon>Pseudomonadati</taxon>
        <taxon>Pseudomonadota</taxon>
        <taxon>Alphaproteobacteria</taxon>
        <taxon>Hyphomicrobiales</taxon>
        <taxon>Xanthobacteraceae</taxon>
        <taxon>Xanthobacter</taxon>
    </lineage>
</organism>
<keyword evidence="10" id="KW-1185">Reference proteome</keyword>
<protein>
    <submittedName>
        <fullName evidence="9">Intradiol ring-cleavage dioxygenase</fullName>
    </submittedName>
</protein>
<dbReference type="GO" id="GO:0009712">
    <property type="term" value="P:catechol-containing compound metabolic process"/>
    <property type="evidence" value="ECO:0007669"/>
    <property type="project" value="InterPro"/>
</dbReference>
<sequence length="312" mass="33827">MPTARSAAVQPPPAPSSIITGEGSLTDIVIAAMAGTADRRTREVAEAFVRHMHAFAREVRLTEAEFEYGIDFLNRIGQATHDLHNEAILFSDVIGFSTLVCLLNNGNAGATETASALLGPFWRMNSPRVANGGSLIRSPTPGPALFADCRVTDPKGLPLAGVEVDVWQASPVGLYENQDPGQCDMNLRGKFTTDADGRFSFRSVKPAGYPVPTDGPSGDLLRAQGRHPFRPAHLHFLGFKEGYKTLVTQVFVDDDERLESDVVFGVTEHLVGNYRPGKGTPPASDVTGPWYRLDYQFVMEPGVAKLPRPPIK</sequence>
<keyword evidence="5" id="KW-0560">Oxidoreductase</keyword>
<gene>
    <name evidence="9" type="ordered locus">Xaut_4739</name>
</gene>
<dbReference type="InterPro" id="IPR050770">
    <property type="entry name" value="Intradiol_RC_Dioxygenase"/>
</dbReference>
<name>A7IPL2_XANP2</name>
<dbReference type="GO" id="GO:0008199">
    <property type="term" value="F:ferric iron binding"/>
    <property type="evidence" value="ECO:0007669"/>
    <property type="project" value="InterPro"/>
</dbReference>
<comment type="cofactor">
    <cofactor evidence="1">
        <name>Fe(3+)</name>
        <dbReference type="ChEBI" id="CHEBI:29034"/>
    </cofactor>
</comment>
<accession>A7IPL2</accession>
<dbReference type="Proteomes" id="UP000002417">
    <property type="component" value="Chromosome"/>
</dbReference>
<dbReference type="GO" id="GO:0018576">
    <property type="term" value="F:catechol 1,2-dioxygenase activity"/>
    <property type="evidence" value="ECO:0007669"/>
    <property type="project" value="InterPro"/>
</dbReference>
<evidence type="ECO:0000256" key="2">
    <source>
        <dbReference type="ARBA" id="ARBA00007825"/>
    </source>
</evidence>